<protein>
    <submittedName>
        <fullName evidence="1">Uncharacterized protein</fullName>
    </submittedName>
</protein>
<name>A0A8S2YJM6_9BILA</name>
<organism evidence="1 2">
    <name type="scientific">Didymodactylos carnosus</name>
    <dbReference type="NCBI Taxonomy" id="1234261"/>
    <lineage>
        <taxon>Eukaryota</taxon>
        <taxon>Metazoa</taxon>
        <taxon>Spiralia</taxon>
        <taxon>Gnathifera</taxon>
        <taxon>Rotifera</taxon>
        <taxon>Eurotatoria</taxon>
        <taxon>Bdelloidea</taxon>
        <taxon>Philodinida</taxon>
        <taxon>Philodinidae</taxon>
        <taxon>Didymodactylos</taxon>
    </lineage>
</organism>
<proteinExistence type="predicted"/>
<dbReference type="Proteomes" id="UP000681722">
    <property type="component" value="Unassembled WGS sequence"/>
</dbReference>
<evidence type="ECO:0000313" key="1">
    <source>
        <dbReference type="EMBL" id="CAF4561463.1"/>
    </source>
</evidence>
<sequence length="208" mass="24080">MRRLCLRDADSYVPGIINTKGNTKFARNTKNSNNNIQKILKTTDEDIRRFLVLSEYRNLDLTYVFSHEFTSAPLTLCDHSNFDFMNQQKKSTVLDFLREEFPIAFSTVDIPIATEYSALVIDGGSMLEIKPVTRHGTVHNYAIQLLKSIIIPQFQLYQRTDVVFDSSESKTMKSYTKRHGNDKNQPIYDLKSNDILETSYHDFIHGNR</sequence>
<comment type="caution">
    <text evidence="1">The sequence shown here is derived from an EMBL/GenBank/DDBJ whole genome shotgun (WGS) entry which is preliminary data.</text>
</comment>
<dbReference type="EMBL" id="CAJOBC010118065">
    <property type="protein sequence ID" value="CAF4561463.1"/>
    <property type="molecule type" value="Genomic_DNA"/>
</dbReference>
<accession>A0A8S2YJM6</accession>
<dbReference type="OrthoDB" id="8300196at2759"/>
<evidence type="ECO:0000313" key="2">
    <source>
        <dbReference type="Proteomes" id="UP000681722"/>
    </source>
</evidence>
<gene>
    <name evidence="1" type="ORF">SRO942_LOCUS47404</name>
</gene>
<reference evidence="1" key="1">
    <citation type="submission" date="2021-02" db="EMBL/GenBank/DDBJ databases">
        <authorList>
            <person name="Nowell W R."/>
        </authorList>
    </citation>
    <scope>NUCLEOTIDE SEQUENCE</scope>
</reference>
<dbReference type="AlphaFoldDB" id="A0A8S2YJM6"/>